<dbReference type="RefSeq" id="WP_109403776.1">
    <property type="nucleotide sequence ID" value="NZ_QFFG01000001.1"/>
</dbReference>
<proteinExistence type="predicted"/>
<organism evidence="2 3">
    <name type="scientific">Polaribacter aquimarinus</name>
    <dbReference type="NCBI Taxonomy" id="2100726"/>
    <lineage>
        <taxon>Bacteria</taxon>
        <taxon>Pseudomonadati</taxon>
        <taxon>Bacteroidota</taxon>
        <taxon>Flavobacteriia</taxon>
        <taxon>Flavobacteriales</taxon>
        <taxon>Flavobacteriaceae</taxon>
    </lineage>
</organism>
<dbReference type="InterPro" id="IPR025058">
    <property type="entry name" value="DUF3995"/>
</dbReference>
<dbReference type="OrthoDB" id="8590912at2"/>
<accession>A0A2U2JEV1</accession>
<dbReference type="Pfam" id="PF13160">
    <property type="entry name" value="DUF3995"/>
    <property type="match status" value="1"/>
</dbReference>
<feature type="transmembrane region" description="Helical" evidence="1">
    <location>
        <begin position="48"/>
        <end position="71"/>
    </location>
</feature>
<protein>
    <submittedName>
        <fullName evidence="2">DUF3995 domain-containing protein</fullName>
    </submittedName>
</protein>
<name>A0A2U2JEV1_9FLAO</name>
<evidence type="ECO:0000256" key="1">
    <source>
        <dbReference type="SAM" id="Phobius"/>
    </source>
</evidence>
<dbReference type="EMBL" id="QFFG01000001">
    <property type="protein sequence ID" value="PWG06868.1"/>
    <property type="molecule type" value="Genomic_DNA"/>
</dbReference>
<evidence type="ECO:0000313" key="3">
    <source>
        <dbReference type="Proteomes" id="UP000245670"/>
    </source>
</evidence>
<evidence type="ECO:0000313" key="2">
    <source>
        <dbReference type="EMBL" id="PWG06868.1"/>
    </source>
</evidence>
<dbReference type="Proteomes" id="UP000245670">
    <property type="component" value="Unassembled WGS sequence"/>
</dbReference>
<keyword evidence="1" id="KW-0472">Membrane</keyword>
<feature type="transmembrane region" description="Helical" evidence="1">
    <location>
        <begin position="83"/>
        <end position="103"/>
    </location>
</feature>
<keyword evidence="1" id="KW-1133">Transmembrane helix</keyword>
<feature type="transmembrane region" description="Helical" evidence="1">
    <location>
        <begin position="124"/>
        <end position="142"/>
    </location>
</feature>
<reference evidence="2 3" key="1">
    <citation type="submission" date="2018-05" db="EMBL/GenBank/DDBJ databases">
        <title>Polaribacter aquimarinus sp. nov., isolated from sediment in a sediment of sea.</title>
        <authorList>
            <person name="Lu D."/>
        </authorList>
    </citation>
    <scope>NUCLEOTIDE SEQUENCE [LARGE SCALE GENOMIC DNA]</scope>
    <source>
        <strain evidence="2 3">ZY113</strain>
    </source>
</reference>
<dbReference type="AlphaFoldDB" id="A0A2U2JEV1"/>
<keyword evidence="1" id="KW-0812">Transmembrane</keyword>
<sequence length="143" mass="16679">MMLLNILSTVLFLTFLTLGVIHFYWAFGGEWAIKNAIPTKKENENIDFRPGAFITFLVGVFLIAFAFFYLFKSDYFVVELPSWTSYFLWILPSIFLLRAIGDFKYVGFFRSIKTTLFAKWDKKLFSPLCLFLSVLGFAILYLN</sequence>
<comment type="caution">
    <text evidence="2">The sequence shown here is derived from an EMBL/GenBank/DDBJ whole genome shotgun (WGS) entry which is preliminary data.</text>
</comment>
<keyword evidence="3" id="KW-1185">Reference proteome</keyword>
<gene>
    <name evidence="2" type="ORF">DIS07_03245</name>
</gene>
<feature type="transmembrane region" description="Helical" evidence="1">
    <location>
        <begin position="6"/>
        <end position="27"/>
    </location>
</feature>